<organism evidence="1 2">
    <name type="scientific">Veronia pacifica</name>
    <dbReference type="NCBI Taxonomy" id="1080227"/>
    <lineage>
        <taxon>Bacteria</taxon>
        <taxon>Pseudomonadati</taxon>
        <taxon>Pseudomonadota</taxon>
        <taxon>Gammaproteobacteria</taxon>
        <taxon>Vibrionales</taxon>
        <taxon>Vibrionaceae</taxon>
        <taxon>Veronia</taxon>
    </lineage>
</organism>
<sequence>MLGENHGLVYDFPEFKDKISELKSSDANFNAQAKEYHSLDHEIRGLENNNVPTDDLTFMQLKTRRAQLKDEIYKVLTK</sequence>
<gene>
    <name evidence="1" type="ORF">A8L45_11870</name>
</gene>
<dbReference type="STRING" id="1080227.A8L45_11870"/>
<keyword evidence="2" id="KW-1185">Reference proteome</keyword>
<protein>
    <recommendedName>
        <fullName evidence="3">DUF465 domain-containing protein</fullName>
    </recommendedName>
</protein>
<comment type="caution">
    <text evidence="1">The sequence shown here is derived from an EMBL/GenBank/DDBJ whole genome shotgun (WGS) entry which is preliminary data.</text>
</comment>
<evidence type="ECO:0008006" key="3">
    <source>
        <dbReference type="Google" id="ProtNLM"/>
    </source>
</evidence>
<dbReference type="Pfam" id="PF04325">
    <property type="entry name" value="DUF465"/>
    <property type="match status" value="1"/>
</dbReference>
<evidence type="ECO:0000313" key="1">
    <source>
        <dbReference type="EMBL" id="ODA32988.1"/>
    </source>
</evidence>
<proteinExistence type="predicted"/>
<dbReference type="AlphaFoldDB" id="A0A1C3EID7"/>
<dbReference type="Gene3D" id="6.10.280.50">
    <property type="match status" value="1"/>
</dbReference>
<evidence type="ECO:0000313" key="2">
    <source>
        <dbReference type="Proteomes" id="UP000094936"/>
    </source>
</evidence>
<accession>A0A1C3EID7</accession>
<dbReference type="RefSeq" id="WP_068902506.1">
    <property type="nucleotide sequence ID" value="NZ_JBHUIF010000015.1"/>
</dbReference>
<dbReference type="Proteomes" id="UP000094936">
    <property type="component" value="Unassembled WGS sequence"/>
</dbReference>
<dbReference type="InterPro" id="IPR007420">
    <property type="entry name" value="DUF465"/>
</dbReference>
<dbReference type="OrthoDB" id="1263265at2"/>
<dbReference type="InterPro" id="IPR038444">
    <property type="entry name" value="DUF465_sf"/>
</dbReference>
<name>A0A1C3EID7_9GAMM</name>
<reference evidence="1 2" key="1">
    <citation type="submission" date="2016-05" db="EMBL/GenBank/DDBJ databases">
        <title>Genomic Taxonomy of the Vibrionaceae.</title>
        <authorList>
            <person name="Gomez-Gil B."/>
            <person name="Enciso-Ibarra J."/>
        </authorList>
    </citation>
    <scope>NUCLEOTIDE SEQUENCE [LARGE SCALE GENOMIC DNA]</scope>
    <source>
        <strain evidence="1 2">CAIM 1920</strain>
    </source>
</reference>
<dbReference type="EMBL" id="LYBM01000020">
    <property type="protein sequence ID" value="ODA32988.1"/>
    <property type="molecule type" value="Genomic_DNA"/>
</dbReference>